<dbReference type="EMBL" id="BDCR01000001">
    <property type="protein sequence ID" value="GAT61824.1"/>
    <property type="molecule type" value="Genomic_DNA"/>
</dbReference>
<evidence type="ECO:0000256" key="6">
    <source>
        <dbReference type="RuleBase" id="RU362079"/>
    </source>
</evidence>
<evidence type="ECO:0000256" key="1">
    <source>
        <dbReference type="ARBA" id="ARBA00001353"/>
    </source>
</evidence>
<dbReference type="PANTHER" id="PTHR42844:SF1">
    <property type="entry name" value="DIHYDRONEOPTERIN ALDOLASE 1-RELATED"/>
    <property type="match status" value="1"/>
</dbReference>
<dbReference type="InterPro" id="IPR006157">
    <property type="entry name" value="FolB_dom"/>
</dbReference>
<keyword evidence="9" id="KW-1185">Reference proteome</keyword>
<dbReference type="CDD" id="cd00534">
    <property type="entry name" value="DHNA_DHNTPE"/>
    <property type="match status" value="1"/>
</dbReference>
<dbReference type="STRING" id="681398.PJIAN_1409"/>
<evidence type="ECO:0000256" key="4">
    <source>
        <dbReference type="ARBA" id="ARBA00022909"/>
    </source>
</evidence>
<reference evidence="9" key="2">
    <citation type="journal article" date="2017" name="Genome Announc.">
        <title>Draft genome sequence of Paludibacter jiangxiensis NM7(T), a propionate-producing fermentative bacterium.</title>
        <authorList>
            <person name="Qiu Y.-L."/>
            <person name="Tourlousse D.M."/>
            <person name="Matsuura N."/>
            <person name="Ohashi A."/>
            <person name="Sekiguchi Y."/>
        </authorList>
    </citation>
    <scope>NUCLEOTIDE SEQUENCE [LARGE SCALE GENOMIC DNA]</scope>
    <source>
        <strain evidence="9">NM7</strain>
    </source>
</reference>
<dbReference type="NCBIfam" id="TIGR00525">
    <property type="entry name" value="folB"/>
    <property type="match status" value="1"/>
</dbReference>
<dbReference type="Proteomes" id="UP000076586">
    <property type="component" value="Unassembled WGS sequence"/>
</dbReference>
<dbReference type="Pfam" id="PF02152">
    <property type="entry name" value="FolB"/>
    <property type="match status" value="1"/>
</dbReference>
<evidence type="ECO:0000313" key="9">
    <source>
        <dbReference type="Proteomes" id="UP000076586"/>
    </source>
</evidence>
<dbReference type="OrthoDB" id="9803748at2"/>
<accession>A0A170YI32</accession>
<dbReference type="InterPro" id="IPR043133">
    <property type="entry name" value="GTP-CH-I_C/QueF"/>
</dbReference>
<evidence type="ECO:0000313" key="8">
    <source>
        <dbReference type="EMBL" id="GAT61824.1"/>
    </source>
</evidence>
<dbReference type="EC" id="4.1.2.25" evidence="6"/>
<proteinExistence type="inferred from homology"/>
<dbReference type="PANTHER" id="PTHR42844">
    <property type="entry name" value="DIHYDRONEOPTERIN ALDOLASE 1-RELATED"/>
    <property type="match status" value="1"/>
</dbReference>
<feature type="domain" description="Dihydroneopterin aldolase/epimerase" evidence="7">
    <location>
        <begin position="6"/>
        <end position="119"/>
    </location>
</feature>
<dbReference type="GO" id="GO:0046656">
    <property type="term" value="P:folic acid biosynthetic process"/>
    <property type="evidence" value="ECO:0007669"/>
    <property type="project" value="UniProtKB-UniRule"/>
</dbReference>
<evidence type="ECO:0000256" key="2">
    <source>
        <dbReference type="ARBA" id="ARBA00005013"/>
    </source>
</evidence>
<gene>
    <name evidence="8" type="ORF">PJIAN_1409</name>
</gene>
<dbReference type="AlphaFoldDB" id="A0A170YI32"/>
<comment type="similarity">
    <text evidence="3 6">Belongs to the DHNA family.</text>
</comment>
<keyword evidence="5 6" id="KW-0456">Lyase</keyword>
<comment type="pathway">
    <text evidence="2 6">Cofactor biosynthesis; tetrahydrofolate biosynthesis; 2-amino-4-hydroxy-6-hydroxymethyl-7,8-dihydropteridine diphosphate from 7,8-dihydroneopterin triphosphate: step 3/4.</text>
</comment>
<dbReference type="GO" id="GO:0004150">
    <property type="term" value="F:dihydroneopterin aldolase activity"/>
    <property type="evidence" value="ECO:0007669"/>
    <property type="project" value="UniProtKB-UniRule"/>
</dbReference>
<sequence length="121" mass="13674">MKTSYILLEEMRFFAHHGVFEEERQTGNYFTVDLKMKVSLASAAESDNLIDTLNYGIAYEIVKKEMAVPSKLLEHVAKRIIDALFDEFGRQLSSVEIKLSKLNPPLGGQVAKASVILLQER</sequence>
<evidence type="ECO:0000259" key="7">
    <source>
        <dbReference type="SMART" id="SM00905"/>
    </source>
</evidence>
<dbReference type="SUPFAM" id="SSF55620">
    <property type="entry name" value="Tetrahydrobiopterin biosynthesis enzymes-like"/>
    <property type="match status" value="1"/>
</dbReference>
<comment type="caution">
    <text evidence="8">The sequence shown here is derived from an EMBL/GenBank/DDBJ whole genome shotgun (WGS) entry which is preliminary data.</text>
</comment>
<dbReference type="RefSeq" id="WP_068701524.1">
    <property type="nucleotide sequence ID" value="NZ_BDCR01000001.1"/>
</dbReference>
<comment type="catalytic activity">
    <reaction evidence="1 6">
        <text>7,8-dihydroneopterin = 6-hydroxymethyl-7,8-dihydropterin + glycolaldehyde</text>
        <dbReference type="Rhea" id="RHEA:10540"/>
        <dbReference type="ChEBI" id="CHEBI:17001"/>
        <dbReference type="ChEBI" id="CHEBI:17071"/>
        <dbReference type="ChEBI" id="CHEBI:44841"/>
        <dbReference type="EC" id="4.1.2.25"/>
    </reaction>
</comment>
<dbReference type="NCBIfam" id="TIGR00526">
    <property type="entry name" value="folB_dom"/>
    <property type="match status" value="1"/>
</dbReference>
<evidence type="ECO:0000256" key="5">
    <source>
        <dbReference type="ARBA" id="ARBA00023239"/>
    </source>
</evidence>
<name>A0A170YI32_9BACT</name>
<dbReference type="GO" id="GO:0005737">
    <property type="term" value="C:cytoplasm"/>
    <property type="evidence" value="ECO:0007669"/>
    <property type="project" value="TreeGrafter"/>
</dbReference>
<reference evidence="9" key="1">
    <citation type="submission" date="2016-04" db="EMBL/GenBank/DDBJ databases">
        <title>Draft genome sequence of Paludibacter jiangxiensis strain NM7.</title>
        <authorList>
            <person name="Qiu Y."/>
            <person name="Matsuura N."/>
            <person name="Ohashi A."/>
            <person name="Tourlousse M.D."/>
            <person name="Sekiguchi Y."/>
        </authorList>
    </citation>
    <scope>NUCLEOTIDE SEQUENCE [LARGE SCALE GENOMIC DNA]</scope>
    <source>
        <strain evidence="9">NM7</strain>
    </source>
</reference>
<protein>
    <recommendedName>
        <fullName evidence="6">7,8-dihydroneopterin aldolase</fullName>
        <ecNumber evidence="6">4.1.2.25</ecNumber>
    </recommendedName>
</protein>
<dbReference type="UniPathway" id="UPA00077">
    <property type="reaction ID" value="UER00154"/>
</dbReference>
<comment type="function">
    <text evidence="6">Catalyzes the conversion of 7,8-dihydroneopterin to 6-hydroxymethyl-7,8-dihydropterin.</text>
</comment>
<dbReference type="GO" id="GO:0046654">
    <property type="term" value="P:tetrahydrofolate biosynthetic process"/>
    <property type="evidence" value="ECO:0007669"/>
    <property type="project" value="UniProtKB-UniRule"/>
</dbReference>
<organism evidence="8 9">
    <name type="scientific">Paludibacter jiangxiensis</name>
    <dbReference type="NCBI Taxonomy" id="681398"/>
    <lineage>
        <taxon>Bacteria</taxon>
        <taxon>Pseudomonadati</taxon>
        <taxon>Bacteroidota</taxon>
        <taxon>Bacteroidia</taxon>
        <taxon>Bacteroidales</taxon>
        <taxon>Paludibacteraceae</taxon>
        <taxon>Paludibacter</taxon>
    </lineage>
</organism>
<dbReference type="Gene3D" id="3.30.1130.10">
    <property type="match status" value="1"/>
</dbReference>
<dbReference type="SMART" id="SM00905">
    <property type="entry name" value="FolB"/>
    <property type="match status" value="1"/>
</dbReference>
<evidence type="ECO:0000256" key="3">
    <source>
        <dbReference type="ARBA" id="ARBA00005708"/>
    </source>
</evidence>
<dbReference type="InterPro" id="IPR006156">
    <property type="entry name" value="Dihydroneopterin_aldolase"/>
</dbReference>
<keyword evidence="4 6" id="KW-0289">Folate biosynthesis</keyword>